<protein>
    <submittedName>
        <fullName evidence="2">Uncharacterized protein</fullName>
    </submittedName>
</protein>
<evidence type="ECO:0000313" key="3">
    <source>
        <dbReference type="Proteomes" id="UP000294933"/>
    </source>
</evidence>
<evidence type="ECO:0000313" key="2">
    <source>
        <dbReference type="EMBL" id="TDL21726.1"/>
    </source>
</evidence>
<proteinExistence type="predicted"/>
<accession>A0A4Y7Q367</accession>
<organism evidence="2 3">
    <name type="scientific">Rickenella mellea</name>
    <dbReference type="NCBI Taxonomy" id="50990"/>
    <lineage>
        <taxon>Eukaryota</taxon>
        <taxon>Fungi</taxon>
        <taxon>Dikarya</taxon>
        <taxon>Basidiomycota</taxon>
        <taxon>Agaricomycotina</taxon>
        <taxon>Agaricomycetes</taxon>
        <taxon>Hymenochaetales</taxon>
        <taxon>Rickenellaceae</taxon>
        <taxon>Rickenella</taxon>
    </lineage>
</organism>
<keyword evidence="1" id="KW-0472">Membrane</keyword>
<dbReference type="AlphaFoldDB" id="A0A4Y7Q367"/>
<dbReference type="OrthoDB" id="9451547at2759"/>
<gene>
    <name evidence="2" type="ORF">BD410DRAFT_288454</name>
</gene>
<reference evidence="2 3" key="1">
    <citation type="submission" date="2018-06" db="EMBL/GenBank/DDBJ databases">
        <title>A transcriptomic atlas of mushroom development highlights an independent origin of complex multicellularity.</title>
        <authorList>
            <consortium name="DOE Joint Genome Institute"/>
            <person name="Krizsan K."/>
            <person name="Almasi E."/>
            <person name="Merenyi Z."/>
            <person name="Sahu N."/>
            <person name="Viragh M."/>
            <person name="Koszo T."/>
            <person name="Mondo S."/>
            <person name="Kiss B."/>
            <person name="Balint B."/>
            <person name="Kues U."/>
            <person name="Barry K."/>
            <person name="Hegedus J.C."/>
            <person name="Henrissat B."/>
            <person name="Johnson J."/>
            <person name="Lipzen A."/>
            <person name="Ohm R."/>
            <person name="Nagy I."/>
            <person name="Pangilinan J."/>
            <person name="Yan J."/>
            <person name="Xiong Y."/>
            <person name="Grigoriev I.V."/>
            <person name="Hibbett D.S."/>
            <person name="Nagy L.G."/>
        </authorList>
    </citation>
    <scope>NUCLEOTIDE SEQUENCE [LARGE SCALE GENOMIC DNA]</scope>
    <source>
        <strain evidence="2 3">SZMC22713</strain>
    </source>
</reference>
<name>A0A4Y7Q367_9AGAM</name>
<dbReference type="VEuPathDB" id="FungiDB:BD410DRAFT_288454"/>
<keyword evidence="3" id="KW-1185">Reference proteome</keyword>
<dbReference type="EMBL" id="ML170179">
    <property type="protein sequence ID" value="TDL21726.1"/>
    <property type="molecule type" value="Genomic_DNA"/>
</dbReference>
<feature type="transmembrane region" description="Helical" evidence="1">
    <location>
        <begin position="57"/>
        <end position="86"/>
    </location>
</feature>
<feature type="transmembrane region" description="Helical" evidence="1">
    <location>
        <begin position="22"/>
        <end position="45"/>
    </location>
</feature>
<sequence length="106" mass="12379">MIFGAVHCLAWTFQFPSYRSKLLWRVAIIVTFSPLCIAVSLFQIWRFNLGVWWKWRGYVIAVLSRAVFLTYILARFALIVEAFILLKSLSPGALQMVQWTNFIPHI</sequence>
<keyword evidence="1" id="KW-1133">Transmembrane helix</keyword>
<dbReference type="PANTHER" id="PTHR35043">
    <property type="entry name" value="TRANSCRIPTION FACTOR DOMAIN-CONTAINING PROTEIN"/>
    <property type="match status" value="1"/>
</dbReference>
<evidence type="ECO:0000256" key="1">
    <source>
        <dbReference type="SAM" id="Phobius"/>
    </source>
</evidence>
<dbReference type="PANTHER" id="PTHR35043:SF7">
    <property type="entry name" value="TRANSCRIPTION FACTOR DOMAIN-CONTAINING PROTEIN"/>
    <property type="match status" value="1"/>
</dbReference>
<keyword evidence="1" id="KW-0812">Transmembrane</keyword>
<dbReference type="Proteomes" id="UP000294933">
    <property type="component" value="Unassembled WGS sequence"/>
</dbReference>